<sequence>MSMYVIKAADEDFDEDKDQKLKERRKLNDTTPYEYFRGHECHLDAEQISKYNLKMNFFRKFIFYLISVRSNDVRALNLYRSYAALSAEKYRHYTKHPFIIHPFSRLRLFFEVTNVILMLILGLYLAVYYSEVDYGSLDIHVEMIYVCDFIFVINIIANFFTGYIEGHTCKAAVYDLDKIAFHYIKTWLLIDVLSSISFIPYVYNHPYNLVAFLLESVNILRLPRIMIYLKNILVVLRASILQFHFSMKYIIALFGAESARAKYYIMQKQIEHYMVQRKFGARLKKKILKFYALRFQSKYFTESLMLGCVSGQLRDDILMHTGRQLVRELEFLKLLPRSLLMQIVFKLRVVIFIAGDVIIKINTIGDCLYFIDKGTVAIYSDAGQEICHLEDGDFFGEIALVMNRYRTASAVAVTNCELFRLDKTDFDNTIAYYPTVYETIKKMAINRFETTCVLDEHRKADVQHSEGNDLRNG</sequence>
<evidence type="ECO:0000313" key="3">
    <source>
        <dbReference type="EMBL" id="CAB3261257.1"/>
    </source>
</evidence>
<dbReference type="InterPro" id="IPR000595">
    <property type="entry name" value="cNMP-bd_dom"/>
</dbReference>
<dbReference type="GO" id="GO:0005249">
    <property type="term" value="F:voltage-gated potassium channel activity"/>
    <property type="evidence" value="ECO:0007669"/>
    <property type="project" value="TreeGrafter"/>
</dbReference>
<reference evidence="3 4" key="1">
    <citation type="submission" date="2020-04" db="EMBL/GenBank/DDBJ databases">
        <authorList>
            <person name="Wallbank WR R."/>
            <person name="Pardo Diaz C."/>
            <person name="Kozak K."/>
            <person name="Martin S."/>
            <person name="Jiggins C."/>
            <person name="Moest M."/>
            <person name="Warren A I."/>
            <person name="Byers J.R.P. K."/>
            <person name="Montejo-Kovacevich G."/>
            <person name="Yen C E."/>
        </authorList>
    </citation>
    <scope>NUCLEOTIDE SEQUENCE [LARGE SCALE GENOMIC DNA]</scope>
</reference>
<proteinExistence type="predicted"/>
<dbReference type="InterPro" id="IPR018488">
    <property type="entry name" value="cNMP-bd_CS"/>
</dbReference>
<name>A0A8S1BPW4_ARCPL</name>
<dbReference type="Proteomes" id="UP000494106">
    <property type="component" value="Unassembled WGS sequence"/>
</dbReference>
<evidence type="ECO:0000256" key="1">
    <source>
        <dbReference type="SAM" id="Phobius"/>
    </source>
</evidence>
<keyword evidence="1" id="KW-1133">Transmembrane helix</keyword>
<dbReference type="Gene3D" id="2.60.120.10">
    <property type="entry name" value="Jelly Rolls"/>
    <property type="match status" value="1"/>
</dbReference>
<feature type="transmembrane region" description="Helical" evidence="1">
    <location>
        <begin position="142"/>
        <end position="164"/>
    </location>
</feature>
<dbReference type="PANTHER" id="PTHR45689">
    <property type="entry name" value="I[[H]] CHANNEL, ISOFORM E"/>
    <property type="match status" value="1"/>
</dbReference>
<dbReference type="PANTHER" id="PTHR45689:SF14">
    <property type="entry name" value="CYCLIC NUCLEOTIDE-GATED CATION CHANNEL SUBUNIT A-LIKE PROTEIN"/>
    <property type="match status" value="1"/>
</dbReference>
<dbReference type="InterPro" id="IPR018490">
    <property type="entry name" value="cNMP-bd_dom_sf"/>
</dbReference>
<keyword evidence="1" id="KW-0472">Membrane</keyword>
<accession>A0A8S1BPW4</accession>
<dbReference type="EMBL" id="CADEBC010000858">
    <property type="protein sequence ID" value="CAB3261257.1"/>
    <property type="molecule type" value="Genomic_DNA"/>
</dbReference>
<keyword evidence="4" id="KW-1185">Reference proteome</keyword>
<feature type="domain" description="Cyclic nucleotide-binding" evidence="2">
    <location>
        <begin position="331"/>
        <end position="430"/>
    </location>
</feature>
<dbReference type="GO" id="GO:0098855">
    <property type="term" value="C:HCN channel complex"/>
    <property type="evidence" value="ECO:0007669"/>
    <property type="project" value="TreeGrafter"/>
</dbReference>
<dbReference type="PROSITE" id="PS00889">
    <property type="entry name" value="CNMP_BINDING_2"/>
    <property type="match status" value="1"/>
</dbReference>
<dbReference type="InterPro" id="IPR014710">
    <property type="entry name" value="RmlC-like_jellyroll"/>
</dbReference>
<dbReference type="SMART" id="SM00100">
    <property type="entry name" value="cNMP"/>
    <property type="match status" value="1"/>
</dbReference>
<dbReference type="GO" id="GO:0003254">
    <property type="term" value="P:regulation of membrane depolarization"/>
    <property type="evidence" value="ECO:0007669"/>
    <property type="project" value="TreeGrafter"/>
</dbReference>
<dbReference type="InterPro" id="IPR051413">
    <property type="entry name" value="K/Na_HCN_channel"/>
</dbReference>
<dbReference type="GO" id="GO:0035725">
    <property type="term" value="P:sodium ion transmembrane transport"/>
    <property type="evidence" value="ECO:0007669"/>
    <property type="project" value="TreeGrafter"/>
</dbReference>
<feature type="transmembrane region" description="Helical" evidence="1">
    <location>
        <begin position="184"/>
        <end position="203"/>
    </location>
</feature>
<dbReference type="OrthoDB" id="2021138at2759"/>
<comment type="caution">
    <text evidence="3">The sequence shown here is derived from an EMBL/GenBank/DDBJ whole genome shotgun (WGS) entry which is preliminary data.</text>
</comment>
<feature type="transmembrane region" description="Helical" evidence="1">
    <location>
        <begin position="108"/>
        <end position="130"/>
    </location>
</feature>
<evidence type="ECO:0000313" key="4">
    <source>
        <dbReference type="Proteomes" id="UP000494106"/>
    </source>
</evidence>
<protein>
    <recommendedName>
        <fullName evidence="2">Cyclic nucleotide-binding domain-containing protein</fullName>
    </recommendedName>
</protein>
<dbReference type="PRINTS" id="PR00103">
    <property type="entry name" value="CAMPKINASE"/>
</dbReference>
<dbReference type="CDD" id="cd00038">
    <property type="entry name" value="CAP_ED"/>
    <property type="match status" value="1"/>
</dbReference>
<dbReference type="PROSITE" id="PS50042">
    <property type="entry name" value="CNMP_BINDING_3"/>
    <property type="match status" value="1"/>
</dbReference>
<dbReference type="Pfam" id="PF00027">
    <property type="entry name" value="cNMP_binding"/>
    <property type="match status" value="1"/>
</dbReference>
<evidence type="ECO:0000259" key="2">
    <source>
        <dbReference type="PROSITE" id="PS50042"/>
    </source>
</evidence>
<keyword evidence="1" id="KW-0812">Transmembrane</keyword>
<gene>
    <name evidence="3" type="ORF">APLA_LOCUS17726</name>
</gene>
<organism evidence="3 4">
    <name type="scientific">Arctia plantaginis</name>
    <name type="common">Wood tiger moth</name>
    <name type="synonym">Phalaena plantaginis</name>
    <dbReference type="NCBI Taxonomy" id="874455"/>
    <lineage>
        <taxon>Eukaryota</taxon>
        <taxon>Metazoa</taxon>
        <taxon>Ecdysozoa</taxon>
        <taxon>Arthropoda</taxon>
        <taxon>Hexapoda</taxon>
        <taxon>Insecta</taxon>
        <taxon>Pterygota</taxon>
        <taxon>Neoptera</taxon>
        <taxon>Endopterygota</taxon>
        <taxon>Lepidoptera</taxon>
        <taxon>Glossata</taxon>
        <taxon>Ditrysia</taxon>
        <taxon>Noctuoidea</taxon>
        <taxon>Erebidae</taxon>
        <taxon>Arctiinae</taxon>
        <taxon>Arctia</taxon>
    </lineage>
</organism>
<dbReference type="AlphaFoldDB" id="A0A8S1BPW4"/>
<dbReference type="SUPFAM" id="SSF51206">
    <property type="entry name" value="cAMP-binding domain-like"/>
    <property type="match status" value="1"/>
</dbReference>
<dbReference type="Gene3D" id="1.10.287.630">
    <property type="entry name" value="Helix hairpin bin"/>
    <property type="match status" value="1"/>
</dbReference>